<dbReference type="Pfam" id="PF07920">
    <property type="entry name" value="DUF1684"/>
    <property type="match status" value="1"/>
</dbReference>
<proteinExistence type="predicted"/>
<sequence length="312" mass="33408">MGKTTAWLGTAMLMAALAGCQGEGGEAGRAGKVADARFLADNTAWREQRRTELLAPDGWTSLVGLHWIELKSHFIGSGPASGIKLVVGPPKLGMIAQQDGRIFFTPEKGVAVTLNGEPVTGRVELQSDRDASPGVLGFDEGKGALSVIERGGRRALRVKHADAESRTQFVGLDYWPVDEDWRIEGRFIPHPPGKTITIVDVIGVATESPNPGAVEFERDGKPFRLEALGQPEGPLFFVLADRTSGHGSYPAGRFLDAAAPVDGKVALDFNRAYNPPCAFTPYATCPLPPAENRLDLLVDAGEKAYAKPIKIL</sequence>
<dbReference type="InterPro" id="IPR012467">
    <property type="entry name" value="DUF1684"/>
</dbReference>
<dbReference type="RefSeq" id="WP_341725225.1">
    <property type="nucleotide sequence ID" value="NZ_JBBWWT010000002.1"/>
</dbReference>
<dbReference type="Proteomes" id="UP001459204">
    <property type="component" value="Unassembled WGS sequence"/>
</dbReference>
<organism evidence="1 2">
    <name type="scientific">Pseudoxanthomonas putridarboris</name>
    <dbReference type="NCBI Taxonomy" id="752605"/>
    <lineage>
        <taxon>Bacteria</taxon>
        <taxon>Pseudomonadati</taxon>
        <taxon>Pseudomonadota</taxon>
        <taxon>Gammaproteobacteria</taxon>
        <taxon>Lysobacterales</taxon>
        <taxon>Lysobacteraceae</taxon>
        <taxon>Pseudoxanthomonas</taxon>
    </lineage>
</organism>
<evidence type="ECO:0000313" key="1">
    <source>
        <dbReference type="EMBL" id="MEL1264049.1"/>
    </source>
</evidence>
<dbReference type="PANTHER" id="PTHR41913:SF1">
    <property type="entry name" value="DUF1684 DOMAIN-CONTAINING PROTEIN"/>
    <property type="match status" value="1"/>
</dbReference>
<comment type="caution">
    <text evidence="1">The sequence shown here is derived from an EMBL/GenBank/DDBJ whole genome shotgun (WGS) entry which is preliminary data.</text>
</comment>
<accession>A0ABU9IZI5</accession>
<name>A0ABU9IZI5_9GAMM</name>
<dbReference type="PROSITE" id="PS51257">
    <property type="entry name" value="PROKAR_LIPOPROTEIN"/>
    <property type="match status" value="1"/>
</dbReference>
<reference evidence="1 2" key="1">
    <citation type="submission" date="2024-04" db="EMBL/GenBank/DDBJ databases">
        <title>Draft genome sequence of Pseudoxanthomonas putridarboris WD12.</title>
        <authorList>
            <person name="Oh J."/>
        </authorList>
    </citation>
    <scope>NUCLEOTIDE SEQUENCE [LARGE SCALE GENOMIC DNA]</scope>
    <source>
        <strain evidence="1 2">WD12</strain>
    </source>
</reference>
<dbReference type="PANTHER" id="PTHR41913">
    <property type="entry name" value="DUF1684 DOMAIN-CONTAINING PROTEIN"/>
    <property type="match status" value="1"/>
</dbReference>
<evidence type="ECO:0000313" key="2">
    <source>
        <dbReference type="Proteomes" id="UP001459204"/>
    </source>
</evidence>
<keyword evidence="2" id="KW-1185">Reference proteome</keyword>
<protein>
    <submittedName>
        <fullName evidence="1">DUF1684 domain-containing protein</fullName>
    </submittedName>
</protein>
<dbReference type="EMBL" id="JBBWWT010000002">
    <property type="protein sequence ID" value="MEL1264049.1"/>
    <property type="molecule type" value="Genomic_DNA"/>
</dbReference>
<gene>
    <name evidence="1" type="ORF">AAD027_06640</name>
</gene>